<feature type="region of interest" description="Disordered" evidence="1">
    <location>
        <begin position="1"/>
        <end position="108"/>
    </location>
</feature>
<dbReference type="EMBL" id="MU005581">
    <property type="protein sequence ID" value="KAF2684298.1"/>
    <property type="molecule type" value="Genomic_DNA"/>
</dbReference>
<dbReference type="Proteomes" id="UP000799291">
    <property type="component" value="Unassembled WGS sequence"/>
</dbReference>
<keyword evidence="3" id="KW-1185">Reference proteome</keyword>
<gene>
    <name evidence="2" type="ORF">K458DRAFT_388764</name>
</gene>
<feature type="compositionally biased region" description="Basic residues" evidence="1">
    <location>
        <begin position="80"/>
        <end position="93"/>
    </location>
</feature>
<evidence type="ECO:0000313" key="2">
    <source>
        <dbReference type="EMBL" id="KAF2684298.1"/>
    </source>
</evidence>
<feature type="compositionally biased region" description="Polar residues" evidence="1">
    <location>
        <begin position="28"/>
        <end position="38"/>
    </location>
</feature>
<dbReference type="AlphaFoldDB" id="A0A6G1J1M6"/>
<organism evidence="2 3">
    <name type="scientific">Lentithecium fluviatile CBS 122367</name>
    <dbReference type="NCBI Taxonomy" id="1168545"/>
    <lineage>
        <taxon>Eukaryota</taxon>
        <taxon>Fungi</taxon>
        <taxon>Dikarya</taxon>
        <taxon>Ascomycota</taxon>
        <taxon>Pezizomycotina</taxon>
        <taxon>Dothideomycetes</taxon>
        <taxon>Pleosporomycetidae</taxon>
        <taxon>Pleosporales</taxon>
        <taxon>Massarineae</taxon>
        <taxon>Lentitheciaceae</taxon>
        <taxon>Lentithecium</taxon>
    </lineage>
</organism>
<name>A0A6G1J1M6_9PLEO</name>
<evidence type="ECO:0000313" key="3">
    <source>
        <dbReference type="Proteomes" id="UP000799291"/>
    </source>
</evidence>
<evidence type="ECO:0000256" key="1">
    <source>
        <dbReference type="SAM" id="MobiDB-lite"/>
    </source>
</evidence>
<dbReference type="OrthoDB" id="3756103at2759"/>
<protein>
    <submittedName>
        <fullName evidence="2">Uncharacterized protein</fullName>
    </submittedName>
</protein>
<sequence>MSRTKPAHTATRKSARVADEVARASRKAPSTTATTTGVPITKASARSKPTMCKSARLAANISRAGPNAPSAKTIASRNSAKAKHPRNRRHRSDQHRPEAQQPTEPESIISLPQELRDMIWTYVMSDLPTRFTLTPDMPIHSMTFYPAVLPDVAFVSCSIRVEVILAWLRRTRIIFGQDDDTTCFMFREFLDQFENGRESVRMVTINAMEIPRDEWYVYHRTSPWFLETFSGLTSLTIMLNINNLLKPIEETTLELKHPRTSAELKESWHLGPLFASPNFRTLSIGVEVDVTDWLIDHPEVQNERWVTPLMDVLQDVAEKEAKRKPEFIRVWVKPCPNPFYKMIWVECVLGRRQDPSA</sequence>
<reference evidence="2" key="1">
    <citation type="journal article" date="2020" name="Stud. Mycol.">
        <title>101 Dothideomycetes genomes: a test case for predicting lifestyles and emergence of pathogens.</title>
        <authorList>
            <person name="Haridas S."/>
            <person name="Albert R."/>
            <person name="Binder M."/>
            <person name="Bloem J."/>
            <person name="Labutti K."/>
            <person name="Salamov A."/>
            <person name="Andreopoulos B."/>
            <person name="Baker S."/>
            <person name="Barry K."/>
            <person name="Bills G."/>
            <person name="Bluhm B."/>
            <person name="Cannon C."/>
            <person name="Castanera R."/>
            <person name="Culley D."/>
            <person name="Daum C."/>
            <person name="Ezra D."/>
            <person name="Gonzalez J."/>
            <person name="Henrissat B."/>
            <person name="Kuo A."/>
            <person name="Liang C."/>
            <person name="Lipzen A."/>
            <person name="Lutzoni F."/>
            <person name="Magnuson J."/>
            <person name="Mondo S."/>
            <person name="Nolan M."/>
            <person name="Ohm R."/>
            <person name="Pangilinan J."/>
            <person name="Park H.-J."/>
            <person name="Ramirez L."/>
            <person name="Alfaro M."/>
            <person name="Sun H."/>
            <person name="Tritt A."/>
            <person name="Yoshinaga Y."/>
            <person name="Zwiers L.-H."/>
            <person name="Turgeon B."/>
            <person name="Goodwin S."/>
            <person name="Spatafora J."/>
            <person name="Crous P."/>
            <person name="Grigoriev I."/>
        </authorList>
    </citation>
    <scope>NUCLEOTIDE SEQUENCE</scope>
    <source>
        <strain evidence="2">CBS 122367</strain>
    </source>
</reference>
<accession>A0A6G1J1M6</accession>
<proteinExistence type="predicted"/>